<sequence length="187" mass="21208">MKQDSLSLETQELLARLEKESHSQADKERLTAAIDALQFIYAMGQSQSFLEYRQSRADRGPPLVVAAFDTRAEADAWLMTQSPVPDRASVLIAGAYFTVMDLPELRQRRLVPSPVLQFYLDEMREHAGAPVFRFSTHAEAEAWLQHEDEPPRQVVIQIGDKPYLAAYHHQVQVRTLYPLFEAGEAPA</sequence>
<dbReference type="OrthoDB" id="5522567at2"/>
<evidence type="ECO:0000313" key="2">
    <source>
        <dbReference type="Proteomes" id="UP000273405"/>
    </source>
</evidence>
<accession>A0A3A8NQT8</accession>
<dbReference type="EMBL" id="RAWG01000031">
    <property type="protein sequence ID" value="RKH45750.1"/>
    <property type="molecule type" value="Genomic_DNA"/>
</dbReference>
<organism evidence="1 2">
    <name type="scientific">Corallococcus sicarius</name>
    <dbReference type="NCBI Taxonomy" id="2316726"/>
    <lineage>
        <taxon>Bacteria</taxon>
        <taxon>Pseudomonadati</taxon>
        <taxon>Myxococcota</taxon>
        <taxon>Myxococcia</taxon>
        <taxon>Myxococcales</taxon>
        <taxon>Cystobacterineae</taxon>
        <taxon>Myxococcaceae</taxon>
        <taxon>Corallococcus</taxon>
    </lineage>
</organism>
<dbReference type="Proteomes" id="UP000273405">
    <property type="component" value="Unassembled WGS sequence"/>
</dbReference>
<proteinExistence type="predicted"/>
<dbReference type="AlphaFoldDB" id="A0A3A8NQT8"/>
<keyword evidence="2" id="KW-1185">Reference proteome</keyword>
<comment type="caution">
    <text evidence="1">The sequence shown here is derived from an EMBL/GenBank/DDBJ whole genome shotgun (WGS) entry which is preliminary data.</text>
</comment>
<protein>
    <submittedName>
        <fullName evidence="1">Head protein</fullName>
    </submittedName>
</protein>
<dbReference type="RefSeq" id="WP_120624519.1">
    <property type="nucleotide sequence ID" value="NZ_RAWG01000031.1"/>
</dbReference>
<evidence type="ECO:0000313" key="1">
    <source>
        <dbReference type="EMBL" id="RKH45750.1"/>
    </source>
</evidence>
<gene>
    <name evidence="1" type="ORF">D7X12_07220</name>
</gene>
<reference evidence="2" key="1">
    <citation type="submission" date="2018-09" db="EMBL/GenBank/DDBJ databases">
        <authorList>
            <person name="Livingstone P.G."/>
            <person name="Whitworth D.E."/>
        </authorList>
    </citation>
    <scope>NUCLEOTIDE SEQUENCE [LARGE SCALE GENOMIC DNA]</scope>
    <source>
        <strain evidence="2">CA040B</strain>
    </source>
</reference>
<name>A0A3A8NQT8_9BACT</name>